<organism evidence="2 3">
    <name type="scientific">Vibrio anguillarum</name>
    <name type="common">Listonella anguillarum</name>
    <dbReference type="NCBI Taxonomy" id="55601"/>
    <lineage>
        <taxon>Bacteria</taxon>
        <taxon>Pseudomonadati</taxon>
        <taxon>Pseudomonadota</taxon>
        <taxon>Gammaproteobacteria</taxon>
        <taxon>Vibrionales</taxon>
        <taxon>Vibrionaceae</taxon>
        <taxon>Vibrio</taxon>
    </lineage>
</organism>
<dbReference type="Pfam" id="PF13655">
    <property type="entry name" value="RVT_N"/>
    <property type="match status" value="1"/>
</dbReference>
<keyword evidence="3" id="KW-1185">Reference proteome</keyword>
<evidence type="ECO:0000259" key="1">
    <source>
        <dbReference type="Pfam" id="PF13655"/>
    </source>
</evidence>
<evidence type="ECO:0000313" key="2">
    <source>
        <dbReference type="EMBL" id="MBF4377088.1"/>
    </source>
</evidence>
<gene>
    <name evidence="2" type="ORF">EAY46_29375</name>
</gene>
<feature type="domain" description="Reverse transcriptase N-terminal" evidence="1">
    <location>
        <begin position="15"/>
        <end position="86"/>
    </location>
</feature>
<evidence type="ECO:0000313" key="3">
    <source>
        <dbReference type="Proteomes" id="UP000726136"/>
    </source>
</evidence>
<comment type="caution">
    <text evidence="2">The sequence shown here is derived from an EMBL/GenBank/DDBJ whole genome shotgun (WGS) entry which is preliminary data.</text>
</comment>
<sequence>MQIDVSASSHQTQQWHSIDWSLMYRTVRGLQVRIAKATKKSDWRQVKRLQRMLTRSFAAKVIAIRRVTENRGKNTPGVDGEIWNTP</sequence>
<name>A0ABR9ZF44_VIBAN</name>
<reference evidence="2 3" key="1">
    <citation type="journal article" date="2021" name="PeerJ">
        <title>Analysis of 44 Vibrio anguillarum genomes reveals high genetic diversity.</title>
        <authorList>
            <person name="Hansen M.J."/>
            <person name="Dalsgaard I."/>
        </authorList>
    </citation>
    <scope>NUCLEOTIDE SEQUENCE [LARGE SCALE GENOMIC DNA]</scope>
    <source>
        <strain evidence="2 3">040915-1/1B</strain>
    </source>
</reference>
<proteinExistence type="predicted"/>
<keyword evidence="2" id="KW-0548">Nucleotidyltransferase</keyword>
<protein>
    <submittedName>
        <fullName evidence="2">Group II intron reverse transcriptase/maturase</fullName>
    </submittedName>
</protein>
<dbReference type="EMBL" id="RDPI01001394">
    <property type="protein sequence ID" value="MBF4377088.1"/>
    <property type="molecule type" value="Genomic_DNA"/>
</dbReference>
<dbReference type="GO" id="GO:0003964">
    <property type="term" value="F:RNA-directed DNA polymerase activity"/>
    <property type="evidence" value="ECO:0007669"/>
    <property type="project" value="UniProtKB-KW"/>
</dbReference>
<keyword evidence="2" id="KW-0695">RNA-directed DNA polymerase</keyword>
<dbReference type="Proteomes" id="UP000726136">
    <property type="component" value="Unassembled WGS sequence"/>
</dbReference>
<dbReference type="InterPro" id="IPR025960">
    <property type="entry name" value="RVT_N"/>
</dbReference>
<feature type="non-terminal residue" evidence="2">
    <location>
        <position position="86"/>
    </location>
</feature>
<keyword evidence="2" id="KW-0808">Transferase</keyword>
<accession>A0ABR9ZF44</accession>
<dbReference type="RefSeq" id="WP_194665126.1">
    <property type="nucleotide sequence ID" value="NZ_RDPI01001394.1"/>
</dbReference>